<comment type="caution">
    <text evidence="1">The sequence shown here is derived from an EMBL/GenBank/DDBJ whole genome shotgun (WGS) entry which is preliminary data.</text>
</comment>
<protein>
    <submittedName>
        <fullName evidence="1">Uncharacterized protein</fullName>
    </submittedName>
</protein>
<accession>A0ACB8AC87</accession>
<evidence type="ECO:0000313" key="1">
    <source>
        <dbReference type="EMBL" id="KAH7910940.1"/>
    </source>
</evidence>
<name>A0ACB8AC87_9AGAM</name>
<reference evidence="1" key="1">
    <citation type="journal article" date="2021" name="New Phytol.">
        <title>Evolutionary innovations through gain and loss of genes in the ectomycorrhizal Boletales.</title>
        <authorList>
            <person name="Wu G."/>
            <person name="Miyauchi S."/>
            <person name="Morin E."/>
            <person name="Kuo A."/>
            <person name="Drula E."/>
            <person name="Varga T."/>
            <person name="Kohler A."/>
            <person name="Feng B."/>
            <person name="Cao Y."/>
            <person name="Lipzen A."/>
            <person name="Daum C."/>
            <person name="Hundley H."/>
            <person name="Pangilinan J."/>
            <person name="Johnson J."/>
            <person name="Barry K."/>
            <person name="LaButti K."/>
            <person name="Ng V."/>
            <person name="Ahrendt S."/>
            <person name="Min B."/>
            <person name="Choi I.G."/>
            <person name="Park H."/>
            <person name="Plett J.M."/>
            <person name="Magnuson J."/>
            <person name="Spatafora J.W."/>
            <person name="Nagy L.G."/>
            <person name="Henrissat B."/>
            <person name="Grigoriev I.V."/>
            <person name="Yang Z.L."/>
            <person name="Xu J."/>
            <person name="Martin F.M."/>
        </authorList>
    </citation>
    <scope>NUCLEOTIDE SEQUENCE</scope>
    <source>
        <strain evidence="1">ATCC 28755</strain>
    </source>
</reference>
<dbReference type="EMBL" id="MU267695">
    <property type="protein sequence ID" value="KAH7910940.1"/>
    <property type="molecule type" value="Genomic_DNA"/>
</dbReference>
<sequence length="651" mass="73911">MPIWRSTTRYTLLPSPGIQPWKQPPNNRRNIYLVLALVTIISTAAVLRLFDFSSSFPSHSVDANLSNSSIVPPEDHSSLDTSPNPNPPILHNDPTDNHSYQENIKDEMSIDEIRAMVATTKGFFSRDYSLGLGWNNVRYIIEASVLQAQLLNRTLVIPSFVYARSCEYELAVCADQAYMVNRGAAIGWSEWSKLPIEQQMGWRIPITEMLNLTQLRRAHPVVLTSDYLRYYGLPESTETSSGWWDRTTYHRAPNPHSRDSESESETKYPSLFVIENSRYDPEGTTRVDKLPEDVKLRGGWILGNQSEAQSGKWQDQPKPKHQQLMESTLPSEKTSLDYEEARAALKVFSSLPLTYDDIKTSTGDKIKHLDINKDEDFEKILNYNGWEVLHTFEGAGGMDFVKHVVVPTKQVASRQSMRGFLDDFAHMDAEVIVLEGETHLYRKPGAMRFTTAAAREDFARVVLHHVVPLDKVYDLARKLDDRISALNGGRQWVSAHMRRGDFVAAGWAWGNTHEAQLDRVKRHLDEGRKILRSERPYTPYSIPGIHPDTSLPHRDPPLDSDRFFIATDERDPEKIRYFLDNGAIVIKELLTYEDRHEFGWGILFTDILGLVEQATLARGTYFYGAAMSSFTGGVFNMRAVLGAELTTGLAD</sequence>
<gene>
    <name evidence="1" type="ORF">BJ138DRAFT_1064116</name>
</gene>
<proteinExistence type="predicted"/>
<keyword evidence="2" id="KW-1185">Reference proteome</keyword>
<evidence type="ECO:0000313" key="2">
    <source>
        <dbReference type="Proteomes" id="UP000790377"/>
    </source>
</evidence>
<dbReference type="Proteomes" id="UP000790377">
    <property type="component" value="Unassembled WGS sequence"/>
</dbReference>
<organism evidence="1 2">
    <name type="scientific">Hygrophoropsis aurantiaca</name>
    <dbReference type="NCBI Taxonomy" id="72124"/>
    <lineage>
        <taxon>Eukaryota</taxon>
        <taxon>Fungi</taxon>
        <taxon>Dikarya</taxon>
        <taxon>Basidiomycota</taxon>
        <taxon>Agaricomycotina</taxon>
        <taxon>Agaricomycetes</taxon>
        <taxon>Agaricomycetidae</taxon>
        <taxon>Boletales</taxon>
        <taxon>Coniophorineae</taxon>
        <taxon>Hygrophoropsidaceae</taxon>
        <taxon>Hygrophoropsis</taxon>
    </lineage>
</organism>